<keyword evidence="6" id="KW-0406">Ion transport</keyword>
<evidence type="ECO:0000256" key="12">
    <source>
        <dbReference type="SAM" id="SignalP"/>
    </source>
</evidence>
<protein>
    <submittedName>
        <fullName evidence="15">TonB-dependent receptor</fullName>
    </submittedName>
</protein>
<dbReference type="RefSeq" id="WP_254471255.1">
    <property type="nucleotide sequence ID" value="NZ_CP113432.1"/>
</dbReference>
<evidence type="ECO:0000256" key="10">
    <source>
        <dbReference type="PROSITE-ProRule" id="PRU01360"/>
    </source>
</evidence>
<comment type="subcellular location">
    <subcellularLocation>
        <location evidence="1 10">Cell outer membrane</location>
        <topology evidence="1 10">Multi-pass membrane protein</topology>
    </subcellularLocation>
</comment>
<dbReference type="Proteomes" id="UP001163624">
    <property type="component" value="Chromosome"/>
</dbReference>
<evidence type="ECO:0000256" key="7">
    <source>
        <dbReference type="ARBA" id="ARBA00023077"/>
    </source>
</evidence>
<dbReference type="InterPro" id="IPR012910">
    <property type="entry name" value="Plug_dom"/>
</dbReference>
<keyword evidence="5 12" id="KW-0732">Signal</keyword>
<dbReference type="Pfam" id="PF07715">
    <property type="entry name" value="Plug"/>
    <property type="match status" value="1"/>
</dbReference>
<dbReference type="PROSITE" id="PS52016">
    <property type="entry name" value="TONB_DEPENDENT_REC_3"/>
    <property type="match status" value="1"/>
</dbReference>
<dbReference type="InterPro" id="IPR039426">
    <property type="entry name" value="TonB-dep_rcpt-like"/>
</dbReference>
<dbReference type="PANTHER" id="PTHR30069:SF53">
    <property type="entry name" value="COLICIN I RECEPTOR-RELATED"/>
    <property type="match status" value="1"/>
</dbReference>
<keyword evidence="16" id="KW-1185">Reference proteome</keyword>
<dbReference type="PANTHER" id="PTHR30069">
    <property type="entry name" value="TONB-DEPENDENT OUTER MEMBRANE RECEPTOR"/>
    <property type="match status" value="1"/>
</dbReference>
<evidence type="ECO:0000256" key="9">
    <source>
        <dbReference type="ARBA" id="ARBA00023237"/>
    </source>
</evidence>
<keyword evidence="15" id="KW-0675">Receptor</keyword>
<organism evidence="15 16">
    <name type="scientific">Pseudomonas triclosanedens</name>
    <dbReference type="NCBI Taxonomy" id="2961893"/>
    <lineage>
        <taxon>Bacteria</taxon>
        <taxon>Pseudomonadati</taxon>
        <taxon>Pseudomonadota</taxon>
        <taxon>Gammaproteobacteria</taxon>
        <taxon>Pseudomonadales</taxon>
        <taxon>Pseudomonadaceae</taxon>
        <taxon>Pseudomonas</taxon>
    </lineage>
</organism>
<evidence type="ECO:0000256" key="3">
    <source>
        <dbReference type="ARBA" id="ARBA00022452"/>
    </source>
</evidence>
<evidence type="ECO:0000256" key="6">
    <source>
        <dbReference type="ARBA" id="ARBA00023065"/>
    </source>
</evidence>
<accession>A0ABY7A2G3</accession>
<dbReference type="EMBL" id="CP113432">
    <property type="protein sequence ID" value="WAI50460.1"/>
    <property type="molecule type" value="Genomic_DNA"/>
</dbReference>
<evidence type="ECO:0000256" key="1">
    <source>
        <dbReference type="ARBA" id="ARBA00004571"/>
    </source>
</evidence>
<dbReference type="Gene3D" id="2.170.130.10">
    <property type="entry name" value="TonB-dependent receptor, plug domain"/>
    <property type="match status" value="1"/>
</dbReference>
<evidence type="ECO:0000256" key="5">
    <source>
        <dbReference type="ARBA" id="ARBA00022729"/>
    </source>
</evidence>
<keyword evidence="8 10" id="KW-0472">Membrane</keyword>
<evidence type="ECO:0000259" key="14">
    <source>
        <dbReference type="Pfam" id="PF07715"/>
    </source>
</evidence>
<feature type="signal peptide" evidence="12">
    <location>
        <begin position="1"/>
        <end position="19"/>
    </location>
</feature>
<evidence type="ECO:0000313" key="16">
    <source>
        <dbReference type="Proteomes" id="UP001163624"/>
    </source>
</evidence>
<evidence type="ECO:0000259" key="13">
    <source>
        <dbReference type="Pfam" id="PF00593"/>
    </source>
</evidence>
<dbReference type="InterPro" id="IPR000531">
    <property type="entry name" value="Beta-barrel_TonB"/>
</dbReference>
<dbReference type="Gene3D" id="2.40.170.20">
    <property type="entry name" value="TonB-dependent receptor, beta-barrel domain"/>
    <property type="match status" value="1"/>
</dbReference>
<name>A0ABY7A2G3_9PSED</name>
<sequence>MKFTRLALAASLLPGMAAADATALSDDIYALPALVITSGRQAQPRFQATSANSVFTHKDIERLQVRSVPELLARVPGVQMGSSGGVISYSVRGTSTAQTLVLVDGQRVASASTGIARLDYLNIDNVERVEVTRGPRSSLYGADAIGGVIQIFTRRGKAGLHPEVRLAAGSHHTFERSLALAGGDERTTFNLGGSLDESAGWDRTSDNVGADSDHDAQRNKAVHLNLDHHFSDDWKAGLNLNDQRGKKEYDDAYNFEPGSPRDEFRVSSYSAYLDGQLTDIWNSRLELGRSFDRNKALGAADSWNNGTLETTRHSAGWLNRLQLDAANQLALGADWYEDRVEGTTVFAEDQRENHAFFAQHSFKGEDFATELGLRHDDNQIYGSQNSWNAAFTLPVGDSQSWIASYGEGFRAPTFSDLYYPGAGNPDLKAETSKTYELQWRGDFSGTHLEASLYRTEVDDMITWDNDTQQTENIAKARIDGFEANIARQVLGWHANLGLSLIDPRDRDSGHTLPYRARRTLSLDLDRQFGPFGVGGSWRAVSQRYDDAKNTRQLSGYGVLDLRTSWQSTPELRWDLKLDNALDRDYTLGDYMRPTSPMDFTGEARPYREAGRTALLAVTWTPEL</sequence>
<evidence type="ECO:0000256" key="8">
    <source>
        <dbReference type="ARBA" id="ARBA00023136"/>
    </source>
</evidence>
<keyword evidence="9 10" id="KW-0998">Cell outer membrane</keyword>
<gene>
    <name evidence="15" type="ORF">OU419_04110</name>
</gene>
<evidence type="ECO:0000256" key="11">
    <source>
        <dbReference type="RuleBase" id="RU003357"/>
    </source>
</evidence>
<evidence type="ECO:0000256" key="2">
    <source>
        <dbReference type="ARBA" id="ARBA00022448"/>
    </source>
</evidence>
<reference evidence="15" key="1">
    <citation type="submission" date="2022-11" db="EMBL/GenBank/DDBJ databases">
        <title>Pseudomonas triclosanedens sp. nov., a triclosan degrader isolated from activated sludge.</title>
        <authorList>
            <person name="Yin Y."/>
            <person name="Lu Z."/>
        </authorList>
    </citation>
    <scope>NUCLEOTIDE SEQUENCE</scope>
    <source>
        <strain evidence="15">ZM23</strain>
    </source>
</reference>
<feature type="chain" id="PRO_5047469924" evidence="12">
    <location>
        <begin position="20"/>
        <end position="623"/>
    </location>
</feature>
<dbReference type="InterPro" id="IPR036942">
    <property type="entry name" value="Beta-barrel_TonB_sf"/>
</dbReference>
<dbReference type="CDD" id="cd01347">
    <property type="entry name" value="ligand_gated_channel"/>
    <property type="match status" value="1"/>
</dbReference>
<dbReference type="InterPro" id="IPR037066">
    <property type="entry name" value="Plug_dom_sf"/>
</dbReference>
<proteinExistence type="inferred from homology"/>
<feature type="domain" description="TonB-dependent receptor plug" evidence="14">
    <location>
        <begin position="47"/>
        <end position="148"/>
    </location>
</feature>
<evidence type="ECO:0000313" key="15">
    <source>
        <dbReference type="EMBL" id="WAI50460.1"/>
    </source>
</evidence>
<keyword evidence="4 10" id="KW-0812">Transmembrane</keyword>
<dbReference type="SUPFAM" id="SSF56935">
    <property type="entry name" value="Porins"/>
    <property type="match status" value="1"/>
</dbReference>
<dbReference type="Pfam" id="PF00593">
    <property type="entry name" value="TonB_dep_Rec_b-barrel"/>
    <property type="match status" value="1"/>
</dbReference>
<comment type="similarity">
    <text evidence="10 11">Belongs to the TonB-dependent receptor family.</text>
</comment>
<keyword evidence="2 10" id="KW-0813">Transport</keyword>
<feature type="domain" description="TonB-dependent receptor-like beta-barrel" evidence="13">
    <location>
        <begin position="182"/>
        <end position="579"/>
    </location>
</feature>
<keyword evidence="7 11" id="KW-0798">TonB box</keyword>
<keyword evidence="3 10" id="KW-1134">Transmembrane beta strand</keyword>
<evidence type="ECO:0000256" key="4">
    <source>
        <dbReference type="ARBA" id="ARBA00022692"/>
    </source>
</evidence>